<organism evidence="1 2">
    <name type="scientific">Burkholderia ubonensis</name>
    <dbReference type="NCBI Taxonomy" id="101571"/>
    <lineage>
        <taxon>Bacteria</taxon>
        <taxon>Pseudomonadati</taxon>
        <taxon>Pseudomonadota</taxon>
        <taxon>Betaproteobacteria</taxon>
        <taxon>Burkholderiales</taxon>
        <taxon>Burkholderiaceae</taxon>
        <taxon>Burkholderia</taxon>
        <taxon>Burkholderia cepacia complex</taxon>
    </lineage>
</organism>
<evidence type="ECO:0008006" key="3">
    <source>
        <dbReference type="Google" id="ProtNLM"/>
    </source>
</evidence>
<dbReference type="EMBL" id="LPAD01000110">
    <property type="protein sequence ID" value="KVN74920.1"/>
    <property type="molecule type" value="Genomic_DNA"/>
</dbReference>
<evidence type="ECO:0000313" key="2">
    <source>
        <dbReference type="Proteomes" id="UP000057910"/>
    </source>
</evidence>
<accession>A0ABD4DUJ0</accession>
<dbReference type="Proteomes" id="UP000057910">
    <property type="component" value="Unassembled WGS sequence"/>
</dbReference>
<proteinExistence type="predicted"/>
<dbReference type="AlphaFoldDB" id="A0ABD4DUJ0"/>
<evidence type="ECO:0000313" key="1">
    <source>
        <dbReference type="EMBL" id="KVN74920.1"/>
    </source>
</evidence>
<sequence length="122" mass="13262">MLAGTQHADVVLDWDRRNPDGEPFFALTGLEYANAAAVMSLTTIPASAGGCTILVERISSEPLTCNAVAKSELRDYKGTQLVRAVTVYANPARPRETVTLVDAPSACLIIRRQVQFRWGAEQ</sequence>
<name>A0ABD4DUJ0_9BURK</name>
<gene>
    <name evidence="1" type="ORF">WJ68_27775</name>
</gene>
<protein>
    <recommendedName>
        <fullName evidence="3">Lipoprotein</fullName>
    </recommendedName>
</protein>
<reference evidence="1 2" key="1">
    <citation type="submission" date="2015-11" db="EMBL/GenBank/DDBJ databases">
        <title>Expanding the genomic diversity of Burkholderia species for the development of highly accurate diagnostics.</title>
        <authorList>
            <person name="Sahl J."/>
            <person name="Keim P."/>
            <person name="Wagner D."/>
        </authorList>
    </citation>
    <scope>NUCLEOTIDE SEQUENCE [LARGE SCALE GENOMIC DNA]</scope>
    <source>
        <strain evidence="1 2">MSMB1585WGS</strain>
    </source>
</reference>
<comment type="caution">
    <text evidence="1">The sequence shown here is derived from an EMBL/GenBank/DDBJ whole genome shotgun (WGS) entry which is preliminary data.</text>
</comment>